<dbReference type="Pfam" id="PF13646">
    <property type="entry name" value="HEAT_2"/>
    <property type="match status" value="2"/>
</dbReference>
<dbReference type="SUPFAM" id="SSF48371">
    <property type="entry name" value="ARM repeat"/>
    <property type="match status" value="1"/>
</dbReference>
<dbReference type="EMBL" id="VTOW01000003">
    <property type="protein sequence ID" value="NKE72502.1"/>
    <property type="molecule type" value="Genomic_DNA"/>
</dbReference>
<protein>
    <recommendedName>
        <fullName evidence="4">HEAT repeat domain-containing protein</fullName>
    </recommendedName>
</protein>
<gene>
    <name evidence="2" type="ORF">MNODULE_17260</name>
</gene>
<dbReference type="PANTHER" id="PTHR12697">
    <property type="entry name" value="PBS LYASE HEAT-LIKE PROTEIN"/>
    <property type="match status" value="1"/>
</dbReference>
<name>A0A7X6DSM0_9BACT</name>
<evidence type="ECO:0008006" key="4">
    <source>
        <dbReference type="Google" id="ProtNLM"/>
    </source>
</evidence>
<dbReference type="AlphaFoldDB" id="A0A7X6DSM0"/>
<sequence length="447" mass="49166">MVLVSRIFIFYTSMGCIKMWRNFFHSNSRSTFLWGMRRKAGEWDRLTTGRTEEKESPFSEIGSPPEIYLFGILTDIVSINQNNRRRVSSIPMFSRIKTFLFVVMVFFYASPSLMAQSSDPLSERLRSGQSFARLLALQEVGQFALAEQVHYLPLLVEALKDKDADVQLNAAALLASLGNETESAVPVMIAYLREPDSERRDVVMTLLSNLRRTAIPALIDALRDEDPNIRLGACRALGKMGKGAEEAIPSLIDLLDEVSQDVPDCASVALGKIGKVDDLIEIIQSGSDRQRELISKNAFYHLPEEIDPTEALIELVKNEESRPKARLSAVNALGSRGSKSKNAVSPLVAAMADQEIGFAAARALGKIGLSALSNTIEALGSTDFIVRSWASYAIKSMEQPAVEAVPSLIKLLDDQELIVSLDAKSALERIGTSKALEAVKRSSISLR</sequence>
<proteinExistence type="predicted"/>
<dbReference type="InterPro" id="IPR004155">
    <property type="entry name" value="PBS_lyase_HEAT"/>
</dbReference>
<dbReference type="Gene3D" id="1.25.10.10">
    <property type="entry name" value="Leucine-rich Repeat Variant"/>
    <property type="match status" value="3"/>
</dbReference>
<reference evidence="2 3" key="1">
    <citation type="journal article" date="2020" name="Nature">
        <title>Bacterial chemolithoautotrophy via manganese oxidation.</title>
        <authorList>
            <person name="Yu H."/>
            <person name="Leadbetter J.R."/>
        </authorList>
    </citation>
    <scope>NUCLEOTIDE SEQUENCE [LARGE SCALE GENOMIC DNA]</scope>
    <source>
        <strain evidence="2 3">Mn-1</strain>
    </source>
</reference>
<evidence type="ECO:0000313" key="2">
    <source>
        <dbReference type="EMBL" id="NKE72502.1"/>
    </source>
</evidence>
<comment type="caution">
    <text evidence="2">The sequence shown here is derived from an EMBL/GenBank/DDBJ whole genome shotgun (WGS) entry which is preliminary data.</text>
</comment>
<dbReference type="InterPro" id="IPR011989">
    <property type="entry name" value="ARM-like"/>
</dbReference>
<dbReference type="SMART" id="SM00567">
    <property type="entry name" value="EZ_HEAT"/>
    <property type="match status" value="6"/>
</dbReference>
<comment type="function">
    <text evidence="1">Catalyzes the hydroxylation of the N(6)-(4-aminobutyl)-L-lysine intermediate produced by deoxyhypusine synthase/DHPS on a critical lysine of the eukaryotic translation initiation factor 5A/eIF-5A. This is the second step of the post-translational modification of that lysine into an unusual amino acid residue named hypusine. Hypusination is unique to mature eIF-5A factor and is essential for its function.</text>
</comment>
<keyword evidence="3" id="KW-1185">Reference proteome</keyword>
<dbReference type="InterPro" id="IPR021133">
    <property type="entry name" value="HEAT_type_2"/>
</dbReference>
<dbReference type="PANTHER" id="PTHR12697:SF5">
    <property type="entry name" value="DEOXYHYPUSINE HYDROXYLASE"/>
    <property type="match status" value="1"/>
</dbReference>
<evidence type="ECO:0000256" key="1">
    <source>
        <dbReference type="ARBA" id="ARBA00045876"/>
    </source>
</evidence>
<accession>A0A7X6DSM0</accession>
<evidence type="ECO:0000313" key="3">
    <source>
        <dbReference type="Proteomes" id="UP000534783"/>
    </source>
</evidence>
<dbReference type="InterPro" id="IPR016024">
    <property type="entry name" value="ARM-type_fold"/>
</dbReference>
<dbReference type="PROSITE" id="PS50077">
    <property type="entry name" value="HEAT_REPEAT"/>
    <property type="match status" value="2"/>
</dbReference>
<dbReference type="GO" id="GO:0016491">
    <property type="term" value="F:oxidoreductase activity"/>
    <property type="evidence" value="ECO:0007669"/>
    <property type="project" value="TreeGrafter"/>
</dbReference>
<organism evidence="2 3">
    <name type="scientific">Candidatus Manganitrophus noduliformans</name>
    <dbReference type="NCBI Taxonomy" id="2606439"/>
    <lineage>
        <taxon>Bacteria</taxon>
        <taxon>Pseudomonadati</taxon>
        <taxon>Nitrospirota</taxon>
        <taxon>Nitrospiria</taxon>
        <taxon>Candidatus Troglogloeales</taxon>
        <taxon>Candidatus Manganitrophaceae</taxon>
        <taxon>Candidatus Manganitrophus</taxon>
    </lineage>
</organism>
<dbReference type="Proteomes" id="UP000534783">
    <property type="component" value="Unassembled WGS sequence"/>
</dbReference>